<dbReference type="SUPFAM" id="SSF51182">
    <property type="entry name" value="RmlC-like cupins"/>
    <property type="match status" value="1"/>
</dbReference>
<evidence type="ECO:0000313" key="3">
    <source>
        <dbReference type="Proteomes" id="UP001611383"/>
    </source>
</evidence>
<gene>
    <name evidence="2" type="ORF">F0U60_51195</name>
</gene>
<evidence type="ECO:0000259" key="1">
    <source>
        <dbReference type="Pfam" id="PF19480"/>
    </source>
</evidence>
<accession>A0ABY9X855</accession>
<dbReference type="InterPro" id="IPR011051">
    <property type="entry name" value="RmlC_Cupin_sf"/>
</dbReference>
<protein>
    <submittedName>
        <fullName evidence="2">Cupin fold metalloprotein, WbuC family</fullName>
    </submittedName>
</protein>
<dbReference type="EMBL" id="CP043494">
    <property type="protein sequence ID" value="WNG51581.1"/>
    <property type="molecule type" value="Genomic_DNA"/>
</dbReference>
<dbReference type="CDD" id="cd07005">
    <property type="entry name" value="cupin_WbuC-like"/>
    <property type="match status" value="1"/>
</dbReference>
<evidence type="ECO:0000313" key="2">
    <source>
        <dbReference type="EMBL" id="WNG51581.1"/>
    </source>
</evidence>
<dbReference type="Gene3D" id="2.60.120.10">
    <property type="entry name" value="Jelly Rolls"/>
    <property type="match status" value="1"/>
</dbReference>
<dbReference type="Pfam" id="PF19480">
    <property type="entry name" value="DUF6016"/>
    <property type="match status" value="1"/>
</dbReference>
<dbReference type="InterPro" id="IPR014710">
    <property type="entry name" value="RmlC-like_jellyroll"/>
</dbReference>
<organism evidence="2 3">
    <name type="scientific">Archangium minus</name>
    <dbReference type="NCBI Taxonomy" id="83450"/>
    <lineage>
        <taxon>Bacteria</taxon>
        <taxon>Pseudomonadati</taxon>
        <taxon>Myxococcota</taxon>
        <taxon>Myxococcia</taxon>
        <taxon>Myxococcales</taxon>
        <taxon>Cystobacterineae</taxon>
        <taxon>Archangiaceae</taxon>
        <taxon>Archangium</taxon>
    </lineage>
</organism>
<name>A0ABY9X855_9BACT</name>
<proteinExistence type="predicted"/>
<sequence length="187" mass="20920">MSSSSRRALDAPAGELVVLSRSLVEEVAESSRTSPRRRIILPFHKKEDELLHRMLNVIQPDSYVRPHRHLEPPKAEAWVVLRGALAFFTFEEEGRVRDCLSLEAGGEQFGVDLAPGIFHGLIALAPDTVLFEVKNGPYAPANEKSFAPWAPEEGTPEAVSYLARLREEYQRRYPSSHARMSGGRQGE</sequence>
<feature type="domain" description="Cupin fold metalloprotein WbuC cupin" evidence="1">
    <location>
        <begin position="20"/>
        <end position="98"/>
    </location>
</feature>
<dbReference type="RefSeq" id="WP_395811847.1">
    <property type="nucleotide sequence ID" value="NZ_CP043494.1"/>
</dbReference>
<dbReference type="NCBIfam" id="TIGR04366">
    <property type="entry name" value="cupin_WbuC"/>
    <property type="match status" value="1"/>
</dbReference>
<dbReference type="InterPro" id="IPR046058">
    <property type="entry name" value="WbuC_cupin"/>
</dbReference>
<keyword evidence="3" id="KW-1185">Reference proteome</keyword>
<dbReference type="Proteomes" id="UP001611383">
    <property type="component" value="Chromosome"/>
</dbReference>
<dbReference type="InterPro" id="IPR027565">
    <property type="entry name" value="Cupin_WbuC"/>
</dbReference>
<reference evidence="2 3" key="1">
    <citation type="submission" date="2019-08" db="EMBL/GenBank/DDBJ databases">
        <title>Archangium and Cystobacter genomes.</title>
        <authorList>
            <person name="Chen I.-C.K."/>
            <person name="Wielgoss S."/>
        </authorList>
    </citation>
    <scope>NUCLEOTIDE SEQUENCE [LARGE SCALE GENOMIC DNA]</scope>
    <source>
        <strain evidence="2 3">Cbm 6</strain>
    </source>
</reference>